<feature type="active site" description="Nucleophile" evidence="4">
    <location>
        <position position="39"/>
    </location>
</feature>
<accession>A0A0U4VTD8</accession>
<dbReference type="Pfam" id="PF03797">
    <property type="entry name" value="Autotransporter"/>
    <property type="match status" value="1"/>
</dbReference>
<dbReference type="PROSITE" id="PS51208">
    <property type="entry name" value="AUTOTRANSPORTER"/>
    <property type="match status" value="1"/>
</dbReference>
<dbReference type="EMBL" id="CP013987">
    <property type="protein sequence ID" value="ALZ86459.1"/>
    <property type="molecule type" value="Genomic_DNA"/>
</dbReference>
<keyword evidence="3" id="KW-0378">Hydrolase</keyword>
<dbReference type="PIRSF" id="PIRSF037375">
    <property type="entry name" value="Autotrns_EstA"/>
    <property type="match status" value="1"/>
</dbReference>
<evidence type="ECO:0000256" key="1">
    <source>
        <dbReference type="ARBA" id="ARBA00008668"/>
    </source>
</evidence>
<dbReference type="InterPro" id="IPR017186">
    <property type="entry name" value="Lipase_autotranspt_EstA"/>
</dbReference>
<sequence length="645" mass="68302">MTSFLRQRLPLAIALATTLAATVQAAPNPYSGFTVFGDSLLDAGQFPDTGVNGASLRFTNRVGPGYSPASGAVTGPVSSILLGQQLGFDARTLDASTSVINRLLGLSDGDNWAVGGYTTAQIRDSITAANGSTVAVGGLTLRSRDGYLPGLASQGLSLDPNTLFYISGGGNDFLQGLVTSPATAAAAANRLGDGVAALQQAGARHLVVWLLPDIGQTPALAGSPQQAATSALSRVYNQALVTRLAGIDAEIIGLNVPQLLAEVVAEPGRYGLATGQNLTGTCFSGDNCTRNTTYGLGAAAADPSQLLFNDRVHPTITGQRLIADYAYSLLAAPWEVTLLPEMAQSTLRAHQDGLHQRWLGDWHAWQPVGRWQGYVDTSARRLDVDDQRSTAGGDGNGYSLDLGGSYRLSEEWRLGVAAGVARQHLEPGAADSDYRLNSYLLSAFAQYQGERLWGDLTATGGRLDYDDLSRRFALGPTTRSEQGDTDGDLRALSARLGYDLAAAGSPWHLSPYVSADYARVQVDGYRERGSDATALEFDDQSSTSRRLGLGLQGRWQLAPATALFADVGREREFADGTRDVTMRLNSVPGLDYTLDGYQPDSDRTRLSLGVVQRLTPELTLRGGYSYAGAGDTHQQGVGLGLSLDF</sequence>
<feature type="chain" id="PRO_5006853134" evidence="5">
    <location>
        <begin position="26"/>
        <end position="645"/>
    </location>
</feature>
<dbReference type="NCBIfam" id="TIGR01414">
    <property type="entry name" value="autotrans_barl"/>
    <property type="match status" value="1"/>
</dbReference>
<proteinExistence type="inferred from homology"/>
<dbReference type="AlphaFoldDB" id="A0A0U4VTD8"/>
<dbReference type="InterPro" id="IPR051058">
    <property type="entry name" value="GDSL_Est/Lipase"/>
</dbReference>
<dbReference type="SUPFAM" id="SSF52266">
    <property type="entry name" value="SGNH hydrolase"/>
    <property type="match status" value="1"/>
</dbReference>
<dbReference type="InterPro" id="IPR036709">
    <property type="entry name" value="Autotransporte_beta_dom_sf"/>
</dbReference>
<dbReference type="InterPro" id="IPR005546">
    <property type="entry name" value="Autotransporte_beta"/>
</dbReference>
<dbReference type="KEGG" id="por:APT59_20440"/>
<gene>
    <name evidence="7" type="ORF">APT59_20440</name>
</gene>
<dbReference type="RefSeq" id="WP_059316517.1">
    <property type="nucleotide sequence ID" value="NZ_CP013987.1"/>
</dbReference>
<dbReference type="InterPro" id="IPR001087">
    <property type="entry name" value="GDSL"/>
</dbReference>
<feature type="active site" evidence="4">
    <location>
        <position position="313"/>
    </location>
</feature>
<dbReference type="CDD" id="cd01847">
    <property type="entry name" value="Triacylglycerol_lipase_like"/>
    <property type="match status" value="1"/>
</dbReference>
<dbReference type="InterPro" id="IPR006315">
    <property type="entry name" value="OM_autotransptr_brl_dom"/>
</dbReference>
<comment type="similarity">
    <text evidence="1">Belongs to the 'GDSL' lipolytic enzyme family.</text>
</comment>
<dbReference type="SMART" id="SM00869">
    <property type="entry name" value="Autotransporter"/>
    <property type="match status" value="1"/>
</dbReference>
<feature type="active site" evidence="4">
    <location>
        <position position="310"/>
    </location>
</feature>
<evidence type="ECO:0000256" key="2">
    <source>
        <dbReference type="ARBA" id="ARBA00022729"/>
    </source>
</evidence>
<evidence type="ECO:0000313" key="8">
    <source>
        <dbReference type="Proteomes" id="UP000064137"/>
    </source>
</evidence>
<dbReference type="OrthoDB" id="5292073at2"/>
<feature type="domain" description="Autotransporter" evidence="6">
    <location>
        <begin position="366"/>
        <end position="645"/>
    </location>
</feature>
<dbReference type="GO" id="GO:0016788">
    <property type="term" value="F:hydrolase activity, acting on ester bonds"/>
    <property type="evidence" value="ECO:0007669"/>
    <property type="project" value="InterPro"/>
</dbReference>
<evidence type="ECO:0000256" key="3">
    <source>
        <dbReference type="ARBA" id="ARBA00022801"/>
    </source>
</evidence>
<dbReference type="Proteomes" id="UP000064137">
    <property type="component" value="Chromosome"/>
</dbReference>
<keyword evidence="2 5" id="KW-0732">Signal</keyword>
<dbReference type="SUPFAM" id="SSF103515">
    <property type="entry name" value="Autotransporter"/>
    <property type="match status" value="1"/>
</dbReference>
<evidence type="ECO:0000313" key="7">
    <source>
        <dbReference type="EMBL" id="ALZ86459.1"/>
    </source>
</evidence>
<dbReference type="Gene3D" id="2.40.128.130">
    <property type="entry name" value="Autotransporter beta-domain"/>
    <property type="match status" value="1"/>
</dbReference>
<reference evidence="7 8" key="1">
    <citation type="submission" date="2016-01" db="EMBL/GenBank/DDBJ databases">
        <title>Annotation of Pseudomonas oryzihabitans USDA-ARS-USMARC-56511.</title>
        <authorList>
            <person name="Harhay G.P."/>
            <person name="Harhay D.M."/>
            <person name="Smith T.P.L."/>
            <person name="Bono J.L."/>
            <person name="Heaton M.P."/>
            <person name="Clawson M.L."/>
            <person name="Chitko-Mckown C.G."/>
            <person name="Capik S.F."/>
            <person name="DeDonder K.D."/>
            <person name="Apley M.D."/>
            <person name="Lubbers B.V."/>
            <person name="White B.J."/>
            <person name="Larson R.L."/>
        </authorList>
    </citation>
    <scope>NUCLEOTIDE SEQUENCE [LARGE SCALE GENOMIC DNA]</scope>
    <source>
        <strain evidence="7 8">USDA-ARS-USMARC-56511</strain>
    </source>
</reference>
<dbReference type="PANTHER" id="PTHR45648">
    <property type="entry name" value="GDSL LIPASE/ACYLHYDROLASE FAMILY PROTEIN (AFU_ORTHOLOGUE AFUA_4G14700)"/>
    <property type="match status" value="1"/>
</dbReference>
<evidence type="ECO:0000256" key="4">
    <source>
        <dbReference type="PIRSR" id="PIRSR037375-1"/>
    </source>
</evidence>
<dbReference type="InterPro" id="IPR036514">
    <property type="entry name" value="SGNH_hydro_sf"/>
</dbReference>
<evidence type="ECO:0000256" key="5">
    <source>
        <dbReference type="SAM" id="SignalP"/>
    </source>
</evidence>
<dbReference type="GO" id="GO:0019867">
    <property type="term" value="C:outer membrane"/>
    <property type="evidence" value="ECO:0007669"/>
    <property type="project" value="InterPro"/>
</dbReference>
<evidence type="ECO:0000259" key="6">
    <source>
        <dbReference type="PROSITE" id="PS51208"/>
    </source>
</evidence>
<organism evidence="7 8">
    <name type="scientific">Pseudomonas oryzihabitans</name>
    <dbReference type="NCBI Taxonomy" id="47885"/>
    <lineage>
        <taxon>Bacteria</taxon>
        <taxon>Pseudomonadati</taxon>
        <taxon>Pseudomonadota</taxon>
        <taxon>Gammaproteobacteria</taxon>
        <taxon>Pseudomonadales</taxon>
        <taxon>Pseudomonadaceae</taxon>
        <taxon>Pseudomonas</taxon>
    </lineage>
</organism>
<feature type="signal peptide" evidence="5">
    <location>
        <begin position="1"/>
        <end position="25"/>
    </location>
</feature>
<protein>
    <submittedName>
        <fullName evidence="7">Autotransporter outer membrane beta-barrel domain-containing protein</fullName>
    </submittedName>
</protein>
<dbReference type="PANTHER" id="PTHR45648:SF22">
    <property type="entry name" value="GDSL LIPASE_ACYLHYDROLASE FAMILY PROTEIN (AFU_ORTHOLOGUE AFUA_4G14700)"/>
    <property type="match status" value="1"/>
</dbReference>
<name>A0A0U4VTD8_9PSED</name>
<dbReference type="Gene3D" id="3.40.50.1110">
    <property type="entry name" value="SGNH hydrolase"/>
    <property type="match status" value="1"/>
</dbReference>
<dbReference type="Pfam" id="PF00657">
    <property type="entry name" value="Lipase_GDSL"/>
    <property type="match status" value="1"/>
</dbReference>